<organism evidence="1 2">
    <name type="scientific">Ixodes persulcatus</name>
    <name type="common">Taiga tick</name>
    <dbReference type="NCBI Taxonomy" id="34615"/>
    <lineage>
        <taxon>Eukaryota</taxon>
        <taxon>Metazoa</taxon>
        <taxon>Ecdysozoa</taxon>
        <taxon>Arthropoda</taxon>
        <taxon>Chelicerata</taxon>
        <taxon>Arachnida</taxon>
        <taxon>Acari</taxon>
        <taxon>Parasitiformes</taxon>
        <taxon>Ixodida</taxon>
        <taxon>Ixodoidea</taxon>
        <taxon>Ixodidae</taxon>
        <taxon>Ixodinae</taxon>
        <taxon>Ixodes</taxon>
    </lineage>
</organism>
<evidence type="ECO:0000313" key="2">
    <source>
        <dbReference type="Proteomes" id="UP000805193"/>
    </source>
</evidence>
<evidence type="ECO:0000313" key="1">
    <source>
        <dbReference type="EMBL" id="KAG0426782.1"/>
    </source>
</evidence>
<dbReference type="EMBL" id="JABSTQ010009688">
    <property type="protein sequence ID" value="KAG0426782.1"/>
    <property type="molecule type" value="Genomic_DNA"/>
</dbReference>
<accession>A0AC60Q1E9</accession>
<reference evidence="1 2" key="1">
    <citation type="journal article" date="2020" name="Cell">
        <title>Large-Scale Comparative Analyses of Tick Genomes Elucidate Their Genetic Diversity and Vector Capacities.</title>
        <authorList>
            <consortium name="Tick Genome and Microbiome Consortium (TIGMIC)"/>
            <person name="Jia N."/>
            <person name="Wang J."/>
            <person name="Shi W."/>
            <person name="Du L."/>
            <person name="Sun Y."/>
            <person name="Zhan W."/>
            <person name="Jiang J.F."/>
            <person name="Wang Q."/>
            <person name="Zhang B."/>
            <person name="Ji P."/>
            <person name="Bell-Sakyi L."/>
            <person name="Cui X.M."/>
            <person name="Yuan T.T."/>
            <person name="Jiang B.G."/>
            <person name="Yang W.F."/>
            <person name="Lam T.T."/>
            <person name="Chang Q.C."/>
            <person name="Ding S.J."/>
            <person name="Wang X.J."/>
            <person name="Zhu J.G."/>
            <person name="Ruan X.D."/>
            <person name="Zhao L."/>
            <person name="Wei J.T."/>
            <person name="Ye R.Z."/>
            <person name="Que T.C."/>
            <person name="Du C.H."/>
            <person name="Zhou Y.H."/>
            <person name="Cheng J.X."/>
            <person name="Dai P.F."/>
            <person name="Guo W.B."/>
            <person name="Han X.H."/>
            <person name="Huang E.J."/>
            <person name="Li L.F."/>
            <person name="Wei W."/>
            <person name="Gao Y.C."/>
            <person name="Liu J.Z."/>
            <person name="Shao H.Z."/>
            <person name="Wang X."/>
            <person name="Wang C.C."/>
            <person name="Yang T.C."/>
            <person name="Huo Q.B."/>
            <person name="Li W."/>
            <person name="Chen H.Y."/>
            <person name="Chen S.E."/>
            <person name="Zhou L.G."/>
            <person name="Ni X.B."/>
            <person name="Tian J.H."/>
            <person name="Sheng Y."/>
            <person name="Liu T."/>
            <person name="Pan Y.S."/>
            <person name="Xia L.Y."/>
            <person name="Li J."/>
            <person name="Zhao F."/>
            <person name="Cao W.C."/>
        </authorList>
    </citation>
    <scope>NUCLEOTIDE SEQUENCE [LARGE SCALE GENOMIC DNA]</scope>
    <source>
        <strain evidence="1">Iper-2018</strain>
    </source>
</reference>
<protein>
    <submittedName>
        <fullName evidence="1">Uncharacterized protein</fullName>
    </submittedName>
</protein>
<name>A0AC60Q1E9_IXOPE</name>
<sequence length="241" mass="26284">MLRQPRTLGSIPAPARFDLDEHRTGVYGGVLKMILDIDSRFVGLRGLGVGDDIESASRRSAPGHDGFPCKVYNNLEGEADTDLLVIINKIWEAGELPTPWKHSIVVRIPKPGKSATGLIALRPISLTPTMGKISERMIDNVSLGGRRPTISITPTKLDSANISERKMASIALPRKSYICHLVRTLLATDISKAYDNIAHAPQLKAIAVLGLPPRVTNALHAFITDRTFAARLSYDESSNFP</sequence>
<gene>
    <name evidence="1" type="ORF">HPB47_026130</name>
</gene>
<dbReference type="Proteomes" id="UP000805193">
    <property type="component" value="Unassembled WGS sequence"/>
</dbReference>
<proteinExistence type="predicted"/>
<comment type="caution">
    <text evidence="1">The sequence shown here is derived from an EMBL/GenBank/DDBJ whole genome shotgun (WGS) entry which is preliminary data.</text>
</comment>
<keyword evidence="2" id="KW-1185">Reference proteome</keyword>